<evidence type="ECO:0000313" key="2">
    <source>
        <dbReference type="EMBL" id="CAA9581007.1"/>
    </source>
</evidence>
<proteinExistence type="predicted"/>
<feature type="compositionally biased region" description="Basic residues" evidence="1">
    <location>
        <begin position="1"/>
        <end position="17"/>
    </location>
</feature>
<dbReference type="EMBL" id="CADCWF010000344">
    <property type="protein sequence ID" value="CAA9581007.1"/>
    <property type="molecule type" value="Genomic_DNA"/>
</dbReference>
<feature type="non-terminal residue" evidence="2">
    <location>
        <position position="1"/>
    </location>
</feature>
<feature type="compositionally biased region" description="Basic residues" evidence="1">
    <location>
        <begin position="28"/>
        <end position="48"/>
    </location>
</feature>
<accession>A0A6J4VJH0</accession>
<feature type="region of interest" description="Disordered" evidence="1">
    <location>
        <begin position="1"/>
        <end position="56"/>
    </location>
</feature>
<protein>
    <submittedName>
        <fullName evidence="2">Uncharacterized protein</fullName>
    </submittedName>
</protein>
<evidence type="ECO:0000256" key="1">
    <source>
        <dbReference type="SAM" id="MobiDB-lite"/>
    </source>
</evidence>
<gene>
    <name evidence="2" type="ORF">AVDCRST_MAG59-4716</name>
</gene>
<reference evidence="2" key="1">
    <citation type="submission" date="2020-02" db="EMBL/GenBank/DDBJ databases">
        <authorList>
            <person name="Meier V. D."/>
        </authorList>
    </citation>
    <scope>NUCLEOTIDE SEQUENCE</scope>
    <source>
        <strain evidence="2">AVDCRST_MAG59</strain>
    </source>
</reference>
<name>A0A6J4VJH0_9BACT</name>
<sequence length="77" mass="8735">VPGRRHPLRRRRRRAAPRRAACGPVRPAPRHRDRQLRRNGRAATRGRPRVLADQASPVRARVVLVRGRPPPPARGPL</sequence>
<organism evidence="2">
    <name type="scientific">uncultured Thermomicrobiales bacterium</name>
    <dbReference type="NCBI Taxonomy" id="1645740"/>
    <lineage>
        <taxon>Bacteria</taxon>
        <taxon>Pseudomonadati</taxon>
        <taxon>Thermomicrobiota</taxon>
        <taxon>Thermomicrobia</taxon>
        <taxon>Thermomicrobiales</taxon>
        <taxon>environmental samples</taxon>
    </lineage>
</organism>
<dbReference type="AlphaFoldDB" id="A0A6J4VJH0"/>
<feature type="non-terminal residue" evidence="2">
    <location>
        <position position="77"/>
    </location>
</feature>